<dbReference type="RefSeq" id="WP_008558849.1">
    <property type="nucleotide sequence ID" value="NZ_BSKQ01000001.1"/>
</dbReference>
<protein>
    <recommendedName>
        <fullName evidence="1">DUF6455 domain-containing protein</fullName>
    </recommendedName>
</protein>
<dbReference type="STRING" id="481446.NIT7645_03762"/>
<organism evidence="2 3">
    <name type="scientific">Phaeobacter italicus</name>
    <dbReference type="NCBI Taxonomy" id="481446"/>
    <lineage>
        <taxon>Bacteria</taxon>
        <taxon>Pseudomonadati</taxon>
        <taxon>Pseudomonadota</taxon>
        <taxon>Alphaproteobacteria</taxon>
        <taxon>Rhodobacterales</taxon>
        <taxon>Roseobacteraceae</taxon>
        <taxon>Phaeobacter</taxon>
    </lineage>
</organism>
<name>A0A0H5DI67_9RHOB</name>
<evidence type="ECO:0000259" key="1">
    <source>
        <dbReference type="Pfam" id="PF20056"/>
    </source>
</evidence>
<feature type="domain" description="DUF6455" evidence="1">
    <location>
        <begin position="11"/>
        <end position="91"/>
    </location>
</feature>
<dbReference type="InterPro" id="IPR045601">
    <property type="entry name" value="DUF6455"/>
</dbReference>
<sequence>MKDLAYESEHLGDLFRHLWLLQTVAKAAGIDLSAALRSGELSHLDYAKLVTRCRSGGCSNACALWSSARKPGEGPAVPDFCPSAQTLKRLMP</sequence>
<reference evidence="2 3" key="1">
    <citation type="submission" date="2015-05" db="EMBL/GenBank/DDBJ databases">
        <authorList>
            <person name="Rodrigo-Torres Lidia"/>
            <person name="Arahal R.David."/>
        </authorList>
    </citation>
    <scope>NUCLEOTIDE SEQUENCE [LARGE SCALE GENOMIC DNA]</scope>
    <source>
        <strain evidence="2 3">CECT 7321</strain>
    </source>
</reference>
<evidence type="ECO:0000313" key="2">
    <source>
        <dbReference type="EMBL" id="CRL11769.1"/>
    </source>
</evidence>
<dbReference type="AlphaFoldDB" id="A0A0H5DI67"/>
<dbReference type="Proteomes" id="UP000043764">
    <property type="component" value="Unassembled WGS sequence"/>
</dbReference>
<evidence type="ECO:0000313" key="3">
    <source>
        <dbReference type="Proteomes" id="UP000043764"/>
    </source>
</evidence>
<dbReference type="EMBL" id="CVRL01000035">
    <property type="protein sequence ID" value="CRL11769.1"/>
    <property type="molecule type" value="Genomic_DNA"/>
</dbReference>
<dbReference type="OrthoDB" id="7859249at2"/>
<proteinExistence type="predicted"/>
<gene>
    <name evidence="2" type="ORF">NIT7321_02639</name>
</gene>
<dbReference type="GeneID" id="78397660"/>
<accession>A0A0H5DI67</accession>
<dbReference type="Pfam" id="PF20056">
    <property type="entry name" value="DUF6455"/>
    <property type="match status" value="1"/>
</dbReference>
<keyword evidence="3" id="KW-1185">Reference proteome</keyword>